<dbReference type="Proteomes" id="UP000821845">
    <property type="component" value="Chromosome 1"/>
</dbReference>
<comment type="caution">
    <text evidence="1">The sequence shown here is derived from an EMBL/GenBank/DDBJ whole genome shotgun (WGS) entry which is preliminary data.</text>
</comment>
<evidence type="ECO:0000313" key="1">
    <source>
        <dbReference type="EMBL" id="KAH6948697.1"/>
    </source>
</evidence>
<protein>
    <submittedName>
        <fullName evidence="1">Uncharacterized protein</fullName>
    </submittedName>
</protein>
<accession>A0ACB7TTE4</accession>
<proteinExistence type="predicted"/>
<dbReference type="EMBL" id="CM023481">
    <property type="protein sequence ID" value="KAH6948697.1"/>
    <property type="molecule type" value="Genomic_DNA"/>
</dbReference>
<keyword evidence="2" id="KW-1185">Reference proteome</keyword>
<gene>
    <name evidence="1" type="ORF">HPB50_025870</name>
</gene>
<name>A0ACB7TTE4_HYAAI</name>
<organism evidence="1 2">
    <name type="scientific">Hyalomma asiaticum</name>
    <name type="common">Tick</name>
    <dbReference type="NCBI Taxonomy" id="266040"/>
    <lineage>
        <taxon>Eukaryota</taxon>
        <taxon>Metazoa</taxon>
        <taxon>Ecdysozoa</taxon>
        <taxon>Arthropoda</taxon>
        <taxon>Chelicerata</taxon>
        <taxon>Arachnida</taxon>
        <taxon>Acari</taxon>
        <taxon>Parasitiformes</taxon>
        <taxon>Ixodida</taxon>
        <taxon>Ixodoidea</taxon>
        <taxon>Ixodidae</taxon>
        <taxon>Hyalomminae</taxon>
        <taxon>Hyalomma</taxon>
    </lineage>
</organism>
<reference evidence="1" key="1">
    <citation type="submission" date="2020-05" db="EMBL/GenBank/DDBJ databases">
        <title>Large-scale comparative analyses of tick genomes elucidate their genetic diversity and vector capacities.</title>
        <authorList>
            <person name="Jia N."/>
            <person name="Wang J."/>
            <person name="Shi W."/>
            <person name="Du L."/>
            <person name="Sun Y."/>
            <person name="Zhan W."/>
            <person name="Jiang J."/>
            <person name="Wang Q."/>
            <person name="Zhang B."/>
            <person name="Ji P."/>
            <person name="Sakyi L.B."/>
            <person name="Cui X."/>
            <person name="Yuan T."/>
            <person name="Jiang B."/>
            <person name="Yang W."/>
            <person name="Lam T.T.-Y."/>
            <person name="Chang Q."/>
            <person name="Ding S."/>
            <person name="Wang X."/>
            <person name="Zhu J."/>
            <person name="Ruan X."/>
            <person name="Zhao L."/>
            <person name="Wei J."/>
            <person name="Que T."/>
            <person name="Du C."/>
            <person name="Cheng J."/>
            <person name="Dai P."/>
            <person name="Han X."/>
            <person name="Huang E."/>
            <person name="Gao Y."/>
            <person name="Liu J."/>
            <person name="Shao H."/>
            <person name="Ye R."/>
            <person name="Li L."/>
            <person name="Wei W."/>
            <person name="Wang X."/>
            <person name="Wang C."/>
            <person name="Yang T."/>
            <person name="Huo Q."/>
            <person name="Li W."/>
            <person name="Guo W."/>
            <person name="Chen H."/>
            <person name="Zhou L."/>
            <person name="Ni X."/>
            <person name="Tian J."/>
            <person name="Zhou Y."/>
            <person name="Sheng Y."/>
            <person name="Liu T."/>
            <person name="Pan Y."/>
            <person name="Xia L."/>
            <person name="Li J."/>
            <person name="Zhao F."/>
            <person name="Cao W."/>
        </authorList>
    </citation>
    <scope>NUCLEOTIDE SEQUENCE</scope>
    <source>
        <strain evidence="1">Hyas-2018</strain>
    </source>
</reference>
<evidence type="ECO:0000313" key="2">
    <source>
        <dbReference type="Proteomes" id="UP000821845"/>
    </source>
</evidence>
<sequence>MHVLPNPHELCAPIGRPRMGGTFIAPLSSRHRRRPDIWAAEHVCHQSTDDRPWFRCLHHINPGQRVGLNLSLAACSRDDIGTSMSLPCRPFVSSTRGLARCCGSCSEELFMSVQRGLPRGRDEDTETAVEACDGHWRGTQREGNAAVGNILGGQGATASEGGA</sequence>